<feature type="transmembrane region" description="Helical" evidence="1">
    <location>
        <begin position="243"/>
        <end position="265"/>
    </location>
</feature>
<evidence type="ECO:0000256" key="1">
    <source>
        <dbReference type="SAM" id="Phobius"/>
    </source>
</evidence>
<keyword evidence="1" id="KW-0472">Membrane</keyword>
<keyword evidence="1" id="KW-0812">Transmembrane</keyword>
<proteinExistence type="predicted"/>
<dbReference type="RefSeq" id="WP_129922173.1">
    <property type="nucleotide sequence ID" value="NZ_SEWE01000039.1"/>
</dbReference>
<feature type="transmembrane region" description="Helical" evidence="1">
    <location>
        <begin position="71"/>
        <end position="91"/>
    </location>
</feature>
<evidence type="ECO:0000313" key="3">
    <source>
        <dbReference type="EMBL" id="RYU77920.1"/>
    </source>
</evidence>
<dbReference type="OrthoDB" id="9792992at2"/>
<dbReference type="Pfam" id="PF06580">
    <property type="entry name" value="His_kinase"/>
    <property type="match status" value="1"/>
</dbReference>
<evidence type="ECO:0000313" key="4">
    <source>
        <dbReference type="Proteomes" id="UP000294155"/>
    </source>
</evidence>
<accession>A0A4Q5LCK5</accession>
<comment type="caution">
    <text evidence="3">The sequence shown here is derived from an EMBL/GenBank/DDBJ whole genome shotgun (WGS) entry which is preliminary data.</text>
</comment>
<dbReference type="InterPro" id="IPR050640">
    <property type="entry name" value="Bact_2-comp_sensor_kinase"/>
</dbReference>
<feature type="domain" description="Signal transduction histidine kinase internal region" evidence="2">
    <location>
        <begin position="162"/>
        <end position="241"/>
    </location>
</feature>
<dbReference type="Proteomes" id="UP000294155">
    <property type="component" value="Unassembled WGS sequence"/>
</dbReference>
<reference evidence="3 4" key="1">
    <citation type="submission" date="2019-02" db="EMBL/GenBank/DDBJ databases">
        <title>Bacterial novel species isolated from soil.</title>
        <authorList>
            <person name="Jung H.-Y."/>
        </authorList>
    </citation>
    <scope>NUCLEOTIDE SEQUENCE [LARGE SCALE GENOMIC DNA]</scope>
    <source>
        <strain evidence="3 4">1-3-3-3</strain>
    </source>
</reference>
<name>A0A4Q5LCK5_9BACT</name>
<feature type="transmembrane region" description="Helical" evidence="1">
    <location>
        <begin position="111"/>
        <end position="134"/>
    </location>
</feature>
<feature type="transmembrane region" description="Helical" evidence="1">
    <location>
        <begin position="12"/>
        <end position="32"/>
    </location>
</feature>
<dbReference type="GO" id="GO:0000155">
    <property type="term" value="F:phosphorelay sensor kinase activity"/>
    <property type="evidence" value="ECO:0007669"/>
    <property type="project" value="InterPro"/>
</dbReference>
<dbReference type="EMBL" id="SEWE01000039">
    <property type="protein sequence ID" value="RYU77920.1"/>
    <property type="molecule type" value="Genomic_DNA"/>
</dbReference>
<dbReference type="AlphaFoldDB" id="A0A4Q5LCK5"/>
<keyword evidence="1" id="KW-1133">Transmembrane helix</keyword>
<feature type="transmembrane region" description="Helical" evidence="1">
    <location>
        <begin position="44"/>
        <end position="64"/>
    </location>
</feature>
<dbReference type="InterPro" id="IPR036890">
    <property type="entry name" value="HATPase_C_sf"/>
</dbReference>
<dbReference type="GO" id="GO:0016020">
    <property type="term" value="C:membrane"/>
    <property type="evidence" value="ECO:0007669"/>
    <property type="project" value="InterPro"/>
</dbReference>
<organism evidence="3 4">
    <name type="scientific">Hymenobacter persicinus</name>
    <dbReference type="NCBI Taxonomy" id="2025506"/>
    <lineage>
        <taxon>Bacteria</taxon>
        <taxon>Pseudomonadati</taxon>
        <taxon>Bacteroidota</taxon>
        <taxon>Cytophagia</taxon>
        <taxon>Cytophagales</taxon>
        <taxon>Hymenobacteraceae</taxon>
        <taxon>Hymenobacter</taxon>
    </lineage>
</organism>
<dbReference type="PANTHER" id="PTHR34220">
    <property type="entry name" value="SENSOR HISTIDINE KINASE YPDA"/>
    <property type="match status" value="1"/>
</dbReference>
<dbReference type="PANTHER" id="PTHR34220:SF7">
    <property type="entry name" value="SENSOR HISTIDINE KINASE YPDA"/>
    <property type="match status" value="1"/>
</dbReference>
<evidence type="ECO:0000259" key="2">
    <source>
        <dbReference type="Pfam" id="PF06580"/>
    </source>
</evidence>
<dbReference type="InterPro" id="IPR010559">
    <property type="entry name" value="Sig_transdc_His_kin_internal"/>
</dbReference>
<sequence length="347" mass="40502">MDNKNNVWKNVFIHLCIWLVYITYEGSILLFTSNLQFNYFETGLNFLLYAFLFYCNSEILLPGLQRRRNYFLYLLQLVLLLAVYSGLRYGLNLYLLPGLNRPMLHPPSTKMMFWAQTQWRGGYFLMLSFGYWFARNSVQTEKRRREQAQHLQLVERNLLETEMAFLKSQINPHFLFNALNFLYAQVYPISEGSAQGILILSNIMRYALQAPGANGKVMLEDEVHYLNNYITINQLRFSNRLQIVFTCSGSPQFLMILPLLLITFVENCFKHGELLDPQNPLRITLDVVDNQLRFSTWNKKRDGPKEQTSGIGLANTAQRLALHYPNRHTLHVTNGADYYACSFTLDL</sequence>
<gene>
    <name evidence="3" type="ORF">EWM57_16040</name>
</gene>
<keyword evidence="4" id="KW-1185">Reference proteome</keyword>
<protein>
    <recommendedName>
        <fullName evidence="2">Signal transduction histidine kinase internal region domain-containing protein</fullName>
    </recommendedName>
</protein>
<dbReference type="Gene3D" id="3.30.565.10">
    <property type="entry name" value="Histidine kinase-like ATPase, C-terminal domain"/>
    <property type="match status" value="1"/>
</dbReference>